<dbReference type="Proteomes" id="UP000813385">
    <property type="component" value="Unassembled WGS sequence"/>
</dbReference>
<organism evidence="2 3">
    <name type="scientific">Plectosphaerella cucumerina</name>
    <dbReference type="NCBI Taxonomy" id="40658"/>
    <lineage>
        <taxon>Eukaryota</taxon>
        <taxon>Fungi</taxon>
        <taxon>Dikarya</taxon>
        <taxon>Ascomycota</taxon>
        <taxon>Pezizomycotina</taxon>
        <taxon>Sordariomycetes</taxon>
        <taxon>Hypocreomycetidae</taxon>
        <taxon>Glomerellales</taxon>
        <taxon>Plectosphaerellaceae</taxon>
        <taxon>Plectosphaerella</taxon>
    </lineage>
</organism>
<name>A0A8K0TTJ0_9PEZI</name>
<keyword evidence="3" id="KW-1185">Reference proteome</keyword>
<reference evidence="2" key="1">
    <citation type="journal article" date="2021" name="Nat. Commun.">
        <title>Genetic determinants of endophytism in the Arabidopsis root mycobiome.</title>
        <authorList>
            <person name="Mesny F."/>
            <person name="Miyauchi S."/>
            <person name="Thiergart T."/>
            <person name="Pickel B."/>
            <person name="Atanasova L."/>
            <person name="Karlsson M."/>
            <person name="Huettel B."/>
            <person name="Barry K.W."/>
            <person name="Haridas S."/>
            <person name="Chen C."/>
            <person name="Bauer D."/>
            <person name="Andreopoulos W."/>
            <person name="Pangilinan J."/>
            <person name="LaButti K."/>
            <person name="Riley R."/>
            <person name="Lipzen A."/>
            <person name="Clum A."/>
            <person name="Drula E."/>
            <person name="Henrissat B."/>
            <person name="Kohler A."/>
            <person name="Grigoriev I.V."/>
            <person name="Martin F.M."/>
            <person name="Hacquard S."/>
        </authorList>
    </citation>
    <scope>NUCLEOTIDE SEQUENCE</scope>
    <source>
        <strain evidence="2">MPI-CAGE-AT-0016</strain>
    </source>
</reference>
<gene>
    <name evidence="2" type="ORF">B0T11DRAFT_20615</name>
</gene>
<dbReference type="EMBL" id="JAGPXD010000001">
    <property type="protein sequence ID" value="KAH7376402.1"/>
    <property type="molecule type" value="Genomic_DNA"/>
</dbReference>
<protein>
    <submittedName>
        <fullName evidence="2">Uncharacterized protein</fullName>
    </submittedName>
</protein>
<evidence type="ECO:0000313" key="2">
    <source>
        <dbReference type="EMBL" id="KAH7376402.1"/>
    </source>
</evidence>
<feature type="compositionally biased region" description="Low complexity" evidence="1">
    <location>
        <begin position="63"/>
        <end position="76"/>
    </location>
</feature>
<proteinExistence type="predicted"/>
<feature type="region of interest" description="Disordered" evidence="1">
    <location>
        <begin position="54"/>
        <end position="96"/>
    </location>
</feature>
<dbReference type="AlphaFoldDB" id="A0A8K0TTJ0"/>
<comment type="caution">
    <text evidence="2">The sequence shown here is derived from an EMBL/GenBank/DDBJ whole genome shotgun (WGS) entry which is preliminary data.</text>
</comment>
<evidence type="ECO:0000256" key="1">
    <source>
        <dbReference type="SAM" id="MobiDB-lite"/>
    </source>
</evidence>
<accession>A0A8K0TTJ0</accession>
<sequence>MPNRPHGPQCCAVPAMTDVTFNSVPSPGTTISRPSSLPPDVLSCRRLLRAVRGDGARQYRPGQSSELSQHQEQLAQGWDKNSLSSRHSRQRSQSCSPAWQHRLMTCRPPLVRPAAPLRAVLLENGGPNHRAIRLSVSAPSLWFTDATCGRLLLSSGRQRQPFPLLWFGLPPGLACHEGLLMTVPSVEGAGRLASGRRVSNLRPLSAVLLEDQEHADQASAASSNISLCWR</sequence>
<evidence type="ECO:0000313" key="3">
    <source>
        <dbReference type="Proteomes" id="UP000813385"/>
    </source>
</evidence>